<dbReference type="Pfam" id="PF01105">
    <property type="entry name" value="EMP24_GP25L"/>
    <property type="match status" value="1"/>
</dbReference>
<keyword evidence="3 7" id="KW-0812">Transmembrane</keyword>
<evidence type="ECO:0000256" key="3">
    <source>
        <dbReference type="ARBA" id="ARBA00022692"/>
    </source>
</evidence>
<reference evidence="10 11" key="1">
    <citation type="journal article" date="2014" name="PLoS Genet.">
        <title>The Genome of Spironucleus salmonicida Highlights a Fish Pathogen Adapted to Fluctuating Environments.</title>
        <authorList>
            <person name="Xu F."/>
            <person name="Jerlstrom-Hultqvist J."/>
            <person name="Einarsson E."/>
            <person name="Astvaldsson A."/>
            <person name="Svard S.G."/>
            <person name="Andersson J.O."/>
        </authorList>
    </citation>
    <scope>NUCLEOTIDE SEQUENCE</scope>
    <source>
        <strain evidence="11">ATCC 50377</strain>
    </source>
</reference>
<evidence type="ECO:0000256" key="2">
    <source>
        <dbReference type="ARBA" id="ARBA00007104"/>
    </source>
</evidence>
<dbReference type="Proteomes" id="UP000018208">
    <property type="component" value="Unassembled WGS sequence"/>
</dbReference>
<protein>
    <submittedName>
        <fullName evidence="10">EMP24/GP25L/P24 family/GOLD family protein</fullName>
    </submittedName>
</protein>
<dbReference type="VEuPathDB" id="GiardiaDB:SS50377_23775"/>
<dbReference type="AlphaFoldDB" id="V6LQC8"/>
<dbReference type="SMART" id="SM01190">
    <property type="entry name" value="EMP24_GP25L"/>
    <property type="match status" value="1"/>
</dbReference>
<evidence type="ECO:0000256" key="7">
    <source>
        <dbReference type="RuleBase" id="RU003827"/>
    </source>
</evidence>
<feature type="transmembrane region" description="Helical" evidence="8">
    <location>
        <begin position="147"/>
        <end position="167"/>
    </location>
</feature>
<evidence type="ECO:0000256" key="8">
    <source>
        <dbReference type="SAM" id="Phobius"/>
    </source>
</evidence>
<keyword evidence="12" id="KW-1185">Reference proteome</keyword>
<keyword evidence="4" id="KW-0732">Signal</keyword>
<name>V6LQC8_9EUKA</name>
<feature type="domain" description="GOLD" evidence="9">
    <location>
        <begin position="16"/>
        <end position="96"/>
    </location>
</feature>
<evidence type="ECO:0000256" key="1">
    <source>
        <dbReference type="ARBA" id="ARBA00004479"/>
    </source>
</evidence>
<reference evidence="11" key="2">
    <citation type="submission" date="2020-12" db="EMBL/GenBank/DDBJ databases">
        <title>New Spironucleus salmonicida genome in near-complete chromosomes.</title>
        <authorList>
            <person name="Xu F."/>
            <person name="Kurt Z."/>
            <person name="Jimenez-Gonzalez A."/>
            <person name="Astvaldsson A."/>
            <person name="Andersson J.O."/>
            <person name="Svard S.G."/>
        </authorList>
    </citation>
    <scope>NUCLEOTIDE SEQUENCE</scope>
    <source>
        <strain evidence="11">ATCC 50377</strain>
    </source>
</reference>
<dbReference type="InterPro" id="IPR015720">
    <property type="entry name" value="Emp24-like"/>
</dbReference>
<comment type="subcellular location">
    <subcellularLocation>
        <location evidence="1 7">Membrane</location>
        <topology evidence="1 7">Single-pass type I membrane protein</topology>
    </subcellularLocation>
</comment>
<accession>V6LQC8</accession>
<dbReference type="GO" id="GO:0016020">
    <property type="term" value="C:membrane"/>
    <property type="evidence" value="ECO:0007669"/>
    <property type="project" value="UniProtKB-SubCell"/>
</dbReference>
<dbReference type="PANTHER" id="PTHR22811">
    <property type="entry name" value="TRANSMEMBRANE EMP24 DOMAIN-CONTAINING PROTEIN"/>
    <property type="match status" value="1"/>
</dbReference>
<dbReference type="OrthoDB" id="62956at2759"/>
<sequence>MLAVLAYTITVPNEEKVCFGQELISTSSMQITVFVVSGGDLQISAKLTDPVHREIKTIHKESMFTFIENYAQEGTYQFCFWNYDLQPRQVSFFIVIQEPIQKVELDSVDQKLLTSQERMLKVQQFQRQQQQMDNRLIFILQTVKSSLSYNAFMKIVVIIGCGGFQIYSFKRYFTKKRTAV</sequence>
<dbReference type="InterPro" id="IPR009038">
    <property type="entry name" value="GOLD_dom"/>
</dbReference>
<keyword evidence="6 8" id="KW-0472">Membrane</keyword>
<gene>
    <name evidence="10" type="ORF">SS50377_13537</name>
    <name evidence="11" type="ORF">SS50377_23775</name>
</gene>
<organism evidence="10">
    <name type="scientific">Spironucleus salmonicida</name>
    <dbReference type="NCBI Taxonomy" id="348837"/>
    <lineage>
        <taxon>Eukaryota</taxon>
        <taxon>Metamonada</taxon>
        <taxon>Diplomonadida</taxon>
        <taxon>Hexamitidae</taxon>
        <taxon>Hexamitinae</taxon>
        <taxon>Spironucleus</taxon>
    </lineage>
</organism>
<proteinExistence type="inferred from homology"/>
<evidence type="ECO:0000259" key="9">
    <source>
        <dbReference type="PROSITE" id="PS50866"/>
    </source>
</evidence>
<evidence type="ECO:0000313" key="12">
    <source>
        <dbReference type="Proteomes" id="UP000018208"/>
    </source>
</evidence>
<dbReference type="EMBL" id="AUWU02000004">
    <property type="protein sequence ID" value="KAH0573840.1"/>
    <property type="molecule type" value="Genomic_DNA"/>
</dbReference>
<evidence type="ECO:0000256" key="5">
    <source>
        <dbReference type="ARBA" id="ARBA00022989"/>
    </source>
</evidence>
<keyword evidence="5 8" id="KW-1133">Transmembrane helix</keyword>
<evidence type="ECO:0000256" key="4">
    <source>
        <dbReference type="ARBA" id="ARBA00022729"/>
    </source>
</evidence>
<dbReference type="PROSITE" id="PS50866">
    <property type="entry name" value="GOLD"/>
    <property type="match status" value="1"/>
</dbReference>
<evidence type="ECO:0000313" key="11">
    <source>
        <dbReference type="EMBL" id="KAH0573840.1"/>
    </source>
</evidence>
<evidence type="ECO:0000256" key="6">
    <source>
        <dbReference type="ARBA" id="ARBA00023136"/>
    </source>
</evidence>
<comment type="similarity">
    <text evidence="2 7">Belongs to the EMP24/GP25L family.</text>
</comment>
<dbReference type="EMBL" id="KI546074">
    <property type="protein sequence ID" value="EST46453.1"/>
    <property type="molecule type" value="Genomic_DNA"/>
</dbReference>
<evidence type="ECO:0000313" key="10">
    <source>
        <dbReference type="EMBL" id="EST46453.1"/>
    </source>
</evidence>